<dbReference type="GO" id="GO:0008270">
    <property type="term" value="F:zinc ion binding"/>
    <property type="evidence" value="ECO:0007669"/>
    <property type="project" value="UniProtKB-KW"/>
</dbReference>
<proteinExistence type="inferred from homology"/>
<evidence type="ECO:0000256" key="7">
    <source>
        <dbReference type="ARBA" id="ARBA00022833"/>
    </source>
</evidence>
<keyword evidence="4" id="KW-0479">Metal-binding</keyword>
<evidence type="ECO:0000256" key="6">
    <source>
        <dbReference type="ARBA" id="ARBA00022786"/>
    </source>
</evidence>
<accession>A0A8T2D654</accession>
<dbReference type="PANTHER" id="PTHR14155:SF622">
    <property type="entry name" value="RING_U-BOX SUPERFAMILY PROTEIN"/>
    <property type="match status" value="1"/>
</dbReference>
<dbReference type="Pfam" id="PF13639">
    <property type="entry name" value="zf-RING_2"/>
    <property type="match status" value="1"/>
</dbReference>
<evidence type="ECO:0000256" key="5">
    <source>
        <dbReference type="ARBA" id="ARBA00022771"/>
    </source>
</evidence>
<dbReference type="EC" id="2.3.2.27" evidence="3"/>
<evidence type="ECO:0000256" key="10">
    <source>
        <dbReference type="SAM" id="Phobius"/>
    </source>
</evidence>
<feature type="domain" description="RING-type" evidence="11">
    <location>
        <begin position="110"/>
        <end position="152"/>
    </location>
</feature>
<keyword evidence="5 9" id="KW-0863">Zinc-finger</keyword>
<keyword evidence="6" id="KW-0833">Ubl conjugation pathway</keyword>
<evidence type="ECO:0000259" key="11">
    <source>
        <dbReference type="PROSITE" id="PS50089"/>
    </source>
</evidence>
<dbReference type="PANTHER" id="PTHR14155">
    <property type="entry name" value="RING FINGER DOMAIN-CONTAINING"/>
    <property type="match status" value="1"/>
</dbReference>
<evidence type="ECO:0000313" key="12">
    <source>
        <dbReference type="EMBL" id="KAG7604524.1"/>
    </source>
</evidence>
<keyword evidence="10" id="KW-0472">Membrane</keyword>
<dbReference type="Proteomes" id="UP000694240">
    <property type="component" value="Chromosome 5"/>
</dbReference>
<dbReference type="InterPro" id="IPR053238">
    <property type="entry name" value="RING-H2_zinc_finger"/>
</dbReference>
<sequence length="164" mass="19206">MMESPPSDNLDFFSTVLFLFIYMVFPIAITVIFIYKLCIDLIQQPPTEIARETHQNSHPPPDQLQQDIETGHVTLPQPQQNIALGYMTWIHETTILEFKDIEEGSNKIFCPICLEEFEDGHEIIRINMCRHVFYRFCIDPWLNQNLTCPNCRCSLTARKRKEGE</sequence>
<feature type="transmembrane region" description="Helical" evidence="10">
    <location>
        <begin position="12"/>
        <end position="35"/>
    </location>
</feature>
<evidence type="ECO:0000256" key="2">
    <source>
        <dbReference type="ARBA" id="ARBA00004906"/>
    </source>
</evidence>
<dbReference type="GO" id="GO:0061630">
    <property type="term" value="F:ubiquitin protein ligase activity"/>
    <property type="evidence" value="ECO:0007669"/>
    <property type="project" value="UniProtKB-EC"/>
</dbReference>
<keyword evidence="13" id="KW-1185">Reference proteome</keyword>
<comment type="caution">
    <text evidence="12">The sequence shown here is derived from an EMBL/GenBank/DDBJ whole genome shotgun (WGS) entry which is preliminary data.</text>
</comment>
<evidence type="ECO:0000256" key="9">
    <source>
        <dbReference type="PROSITE-ProRule" id="PRU00175"/>
    </source>
</evidence>
<reference evidence="12 13" key="1">
    <citation type="submission" date="2020-12" db="EMBL/GenBank/DDBJ databases">
        <title>Concerted genomic and epigenomic changes stabilize Arabidopsis allopolyploids.</title>
        <authorList>
            <person name="Chen Z."/>
        </authorList>
    </citation>
    <scope>NUCLEOTIDE SEQUENCE [LARGE SCALE GENOMIC DNA]</scope>
    <source>
        <strain evidence="12">Allo738</strain>
        <tissue evidence="12">Leaf</tissue>
    </source>
</reference>
<comment type="catalytic activity">
    <reaction evidence="1">
        <text>S-ubiquitinyl-[E2 ubiquitin-conjugating enzyme]-L-cysteine + [acceptor protein]-L-lysine = [E2 ubiquitin-conjugating enzyme]-L-cysteine + N(6)-ubiquitinyl-[acceptor protein]-L-lysine.</text>
        <dbReference type="EC" id="2.3.2.27"/>
    </reaction>
</comment>
<evidence type="ECO:0000256" key="3">
    <source>
        <dbReference type="ARBA" id="ARBA00012483"/>
    </source>
</evidence>
<dbReference type="SMART" id="SM00184">
    <property type="entry name" value="RING"/>
    <property type="match status" value="1"/>
</dbReference>
<name>A0A8T2D654_9BRAS</name>
<protein>
    <recommendedName>
        <fullName evidence="3">RING-type E3 ubiquitin transferase</fullName>
        <ecNumber evidence="3">2.3.2.27</ecNumber>
    </recommendedName>
</protein>
<dbReference type="EMBL" id="JAEFBK010000005">
    <property type="protein sequence ID" value="KAG7604524.1"/>
    <property type="molecule type" value="Genomic_DNA"/>
</dbReference>
<evidence type="ECO:0000313" key="13">
    <source>
        <dbReference type="Proteomes" id="UP000694240"/>
    </source>
</evidence>
<organism evidence="12 13">
    <name type="scientific">Arabidopsis thaliana x Arabidopsis arenosa</name>
    <dbReference type="NCBI Taxonomy" id="1240361"/>
    <lineage>
        <taxon>Eukaryota</taxon>
        <taxon>Viridiplantae</taxon>
        <taxon>Streptophyta</taxon>
        <taxon>Embryophyta</taxon>
        <taxon>Tracheophyta</taxon>
        <taxon>Spermatophyta</taxon>
        <taxon>Magnoliopsida</taxon>
        <taxon>eudicotyledons</taxon>
        <taxon>Gunneridae</taxon>
        <taxon>Pentapetalae</taxon>
        <taxon>rosids</taxon>
        <taxon>malvids</taxon>
        <taxon>Brassicales</taxon>
        <taxon>Brassicaceae</taxon>
        <taxon>Camelineae</taxon>
        <taxon>Arabidopsis</taxon>
    </lineage>
</organism>
<dbReference type="InterPro" id="IPR001841">
    <property type="entry name" value="Znf_RING"/>
</dbReference>
<comment type="pathway">
    <text evidence="2">Protein modification; protein ubiquitination.</text>
</comment>
<keyword evidence="10" id="KW-1133">Transmembrane helix</keyword>
<keyword evidence="7" id="KW-0862">Zinc</keyword>
<evidence type="ECO:0000256" key="1">
    <source>
        <dbReference type="ARBA" id="ARBA00000900"/>
    </source>
</evidence>
<gene>
    <name evidence="12" type="ORF">ISN45_At05g035970</name>
</gene>
<dbReference type="AlphaFoldDB" id="A0A8T2D654"/>
<dbReference type="PROSITE" id="PS50089">
    <property type="entry name" value="ZF_RING_2"/>
    <property type="match status" value="1"/>
</dbReference>
<evidence type="ECO:0000256" key="4">
    <source>
        <dbReference type="ARBA" id="ARBA00022723"/>
    </source>
</evidence>
<comment type="similarity">
    <text evidence="8">Belongs to the RING-type zinc finger family. ATL subfamily.</text>
</comment>
<keyword evidence="10" id="KW-0812">Transmembrane</keyword>
<evidence type="ECO:0000256" key="8">
    <source>
        <dbReference type="ARBA" id="ARBA00024209"/>
    </source>
</evidence>